<dbReference type="Proteomes" id="UP000434342">
    <property type="component" value="Unassembled WGS sequence"/>
</dbReference>
<dbReference type="InterPro" id="IPR012925">
    <property type="entry name" value="TipAS_dom"/>
</dbReference>
<dbReference type="Pfam" id="PF13411">
    <property type="entry name" value="MerR_1"/>
    <property type="match status" value="1"/>
</dbReference>
<dbReference type="InterPro" id="IPR000551">
    <property type="entry name" value="MerR-type_HTH_dom"/>
</dbReference>
<dbReference type="EMBL" id="VUND01000002">
    <property type="protein sequence ID" value="MST60544.1"/>
    <property type="molecule type" value="Genomic_DNA"/>
</dbReference>
<evidence type="ECO:0000313" key="7">
    <source>
        <dbReference type="EMBL" id="MST60544.1"/>
    </source>
</evidence>
<dbReference type="Pfam" id="PF07739">
    <property type="entry name" value="TipAS"/>
    <property type="match status" value="1"/>
</dbReference>
<reference evidence="7 8" key="1">
    <citation type="submission" date="2019-08" db="EMBL/GenBank/DDBJ databases">
        <title>In-depth cultivation of the pig gut microbiome towards novel bacterial diversity and tailored functional studies.</title>
        <authorList>
            <person name="Wylensek D."/>
            <person name="Hitch T.C.A."/>
            <person name="Clavel T."/>
        </authorList>
    </citation>
    <scope>NUCLEOTIDE SEQUENCE [LARGE SCALE GENOMIC DNA]</scope>
    <source>
        <strain evidence="7 8">WB01_CNA04</strain>
    </source>
</reference>
<gene>
    <name evidence="7" type="ORF">FYJ69_06425</name>
</gene>
<proteinExistence type="predicted"/>
<dbReference type="InterPro" id="IPR009061">
    <property type="entry name" value="DNA-bd_dom_put_sf"/>
</dbReference>
<dbReference type="SUPFAM" id="SSF89082">
    <property type="entry name" value="Antibiotic binding domain of TipA-like multidrug resistance regulators"/>
    <property type="match status" value="1"/>
</dbReference>
<dbReference type="RefSeq" id="WP_154541159.1">
    <property type="nucleotide sequence ID" value="NZ_VUND01000002.1"/>
</dbReference>
<dbReference type="Gene3D" id="1.10.490.50">
    <property type="entry name" value="Antibiotic binding domain of TipA-like multidrug resistance regulators"/>
    <property type="match status" value="1"/>
</dbReference>
<evidence type="ECO:0000256" key="1">
    <source>
        <dbReference type="ARBA" id="ARBA00023015"/>
    </source>
</evidence>
<evidence type="ECO:0000313" key="8">
    <source>
        <dbReference type="Proteomes" id="UP000434342"/>
    </source>
</evidence>
<dbReference type="Gene3D" id="1.10.1660.10">
    <property type="match status" value="1"/>
</dbReference>
<organism evidence="7 8">
    <name type="scientific">Parafannyhessea umbonata</name>
    <dbReference type="NCBI Taxonomy" id="604330"/>
    <lineage>
        <taxon>Bacteria</taxon>
        <taxon>Bacillati</taxon>
        <taxon>Actinomycetota</taxon>
        <taxon>Coriobacteriia</taxon>
        <taxon>Coriobacteriales</taxon>
        <taxon>Atopobiaceae</taxon>
        <taxon>Parafannyhessea</taxon>
    </lineage>
</organism>
<keyword evidence="5" id="KW-0175">Coiled coil</keyword>
<evidence type="ECO:0000256" key="3">
    <source>
        <dbReference type="ARBA" id="ARBA00023159"/>
    </source>
</evidence>
<evidence type="ECO:0000259" key="6">
    <source>
        <dbReference type="PROSITE" id="PS50937"/>
    </source>
</evidence>
<dbReference type="SMART" id="SM00422">
    <property type="entry name" value="HTH_MERR"/>
    <property type="match status" value="1"/>
</dbReference>
<dbReference type="InterPro" id="IPR047057">
    <property type="entry name" value="MerR_fam"/>
</dbReference>
<protein>
    <submittedName>
        <fullName evidence="7">MerR family transcriptional regulator</fullName>
    </submittedName>
</protein>
<dbReference type="PRINTS" id="PR00040">
    <property type="entry name" value="HTHMERR"/>
</dbReference>
<dbReference type="PANTHER" id="PTHR30204">
    <property type="entry name" value="REDOX-CYCLING DRUG-SENSING TRANSCRIPTIONAL ACTIVATOR SOXR"/>
    <property type="match status" value="1"/>
</dbReference>
<evidence type="ECO:0000256" key="5">
    <source>
        <dbReference type="SAM" id="Coils"/>
    </source>
</evidence>
<feature type="domain" description="HTH merR-type" evidence="6">
    <location>
        <begin position="17"/>
        <end position="85"/>
    </location>
</feature>
<keyword evidence="1" id="KW-0805">Transcription regulation</keyword>
<keyword evidence="4" id="KW-0804">Transcription</keyword>
<accession>A0A6N7XAV2</accession>
<dbReference type="AlphaFoldDB" id="A0A6N7XAV2"/>
<dbReference type="CDD" id="cd01106">
    <property type="entry name" value="HTH_TipAL-Mta"/>
    <property type="match status" value="1"/>
</dbReference>
<dbReference type="InterPro" id="IPR036244">
    <property type="entry name" value="TipA-like_antibiotic-bd"/>
</dbReference>
<sequence>MESRGRDGKRAEAPERTYSVGEFASLTGVTVRTLYHYESLGLLHPRRLPNGYRQYGRADVDRMQQILILRELGMGLSDIERNLDVPPAQRRQTLRHHLEQLRRQRERLDRIITSVEATLAELDGGNTMSADEKFEAFKQELVDANEREYGQEVRGRWGDEAVDASNQRLMGLSRADFGRAQKLEGDVRSEVLAGLADGDADGSHGAAAASAHAAWLRLFWPEGTFSPQAHAGLAQMYLADDRFRAYYDAWAPGATEFLVRAIERSAGH</sequence>
<dbReference type="GO" id="GO:0003677">
    <property type="term" value="F:DNA binding"/>
    <property type="evidence" value="ECO:0007669"/>
    <property type="project" value="UniProtKB-KW"/>
</dbReference>
<keyword evidence="2" id="KW-0238">DNA-binding</keyword>
<dbReference type="PROSITE" id="PS50937">
    <property type="entry name" value="HTH_MERR_2"/>
    <property type="match status" value="1"/>
</dbReference>
<dbReference type="PANTHER" id="PTHR30204:SF90">
    <property type="entry name" value="HTH-TYPE TRANSCRIPTIONAL ACTIVATOR MTA"/>
    <property type="match status" value="1"/>
</dbReference>
<name>A0A6N7XAV2_9ACTN</name>
<keyword evidence="3" id="KW-0010">Activator</keyword>
<comment type="caution">
    <text evidence="7">The sequence shown here is derived from an EMBL/GenBank/DDBJ whole genome shotgun (WGS) entry which is preliminary data.</text>
</comment>
<dbReference type="SUPFAM" id="SSF46955">
    <property type="entry name" value="Putative DNA-binding domain"/>
    <property type="match status" value="1"/>
</dbReference>
<dbReference type="GO" id="GO:0003700">
    <property type="term" value="F:DNA-binding transcription factor activity"/>
    <property type="evidence" value="ECO:0007669"/>
    <property type="project" value="InterPro"/>
</dbReference>
<evidence type="ECO:0000256" key="4">
    <source>
        <dbReference type="ARBA" id="ARBA00023163"/>
    </source>
</evidence>
<feature type="coiled-coil region" evidence="5">
    <location>
        <begin position="91"/>
        <end position="118"/>
    </location>
</feature>
<evidence type="ECO:0000256" key="2">
    <source>
        <dbReference type="ARBA" id="ARBA00023125"/>
    </source>
</evidence>